<dbReference type="InterPro" id="IPR047262">
    <property type="entry name" value="PRX-like1"/>
</dbReference>
<dbReference type="InterPro" id="IPR013766">
    <property type="entry name" value="Thioredoxin_domain"/>
</dbReference>
<dbReference type="SUPFAM" id="SSF52833">
    <property type="entry name" value="Thioredoxin-like"/>
    <property type="match status" value="1"/>
</dbReference>
<evidence type="ECO:0000313" key="3">
    <source>
        <dbReference type="Proteomes" id="UP000005824"/>
    </source>
</evidence>
<name>B4CW72_9BACT</name>
<evidence type="ECO:0000313" key="2">
    <source>
        <dbReference type="EMBL" id="EDY21664.1"/>
    </source>
</evidence>
<dbReference type="AlphaFoldDB" id="B4CW72"/>
<dbReference type="RefSeq" id="WP_006978236.1">
    <property type="nucleotide sequence ID" value="NZ_ABVL01000002.1"/>
</dbReference>
<protein>
    <submittedName>
        <fullName evidence="2">Alkyl hydroperoxide reductase/ Thiol specific antioxidant/ Mal allergen</fullName>
    </submittedName>
</protein>
<dbReference type="GO" id="GO:0016491">
    <property type="term" value="F:oxidoreductase activity"/>
    <property type="evidence" value="ECO:0007669"/>
    <property type="project" value="InterPro"/>
</dbReference>
<keyword evidence="3" id="KW-1185">Reference proteome</keyword>
<organism evidence="2 3">
    <name type="scientific">Chthoniobacter flavus Ellin428</name>
    <dbReference type="NCBI Taxonomy" id="497964"/>
    <lineage>
        <taxon>Bacteria</taxon>
        <taxon>Pseudomonadati</taxon>
        <taxon>Verrucomicrobiota</taxon>
        <taxon>Spartobacteria</taxon>
        <taxon>Chthoniobacterales</taxon>
        <taxon>Chthoniobacteraceae</taxon>
        <taxon>Chthoniobacter</taxon>
    </lineage>
</organism>
<evidence type="ECO:0000259" key="1">
    <source>
        <dbReference type="PROSITE" id="PS51352"/>
    </source>
</evidence>
<dbReference type="Gene3D" id="3.40.30.10">
    <property type="entry name" value="Glutaredoxin"/>
    <property type="match status" value="1"/>
</dbReference>
<gene>
    <name evidence="2" type="ORF">CfE428DRAFT_0909</name>
</gene>
<dbReference type="InParanoid" id="B4CW72"/>
<dbReference type="InterPro" id="IPR036249">
    <property type="entry name" value="Thioredoxin-like_sf"/>
</dbReference>
<dbReference type="PANTHER" id="PTHR43640:SF1">
    <property type="entry name" value="THIOREDOXIN-DEPENDENT PEROXIREDOXIN"/>
    <property type="match status" value="1"/>
</dbReference>
<dbReference type="PANTHER" id="PTHR43640">
    <property type="entry name" value="OS07G0260300 PROTEIN"/>
    <property type="match status" value="1"/>
</dbReference>
<dbReference type="Proteomes" id="UP000005824">
    <property type="component" value="Unassembled WGS sequence"/>
</dbReference>
<dbReference type="CDD" id="cd02969">
    <property type="entry name" value="PRX_like1"/>
    <property type="match status" value="1"/>
</dbReference>
<dbReference type="Pfam" id="PF08534">
    <property type="entry name" value="Redoxin"/>
    <property type="match status" value="1"/>
</dbReference>
<comment type="caution">
    <text evidence="2">The sequence shown here is derived from an EMBL/GenBank/DDBJ whole genome shotgun (WGS) entry which is preliminary data.</text>
</comment>
<dbReference type="STRING" id="497964.CfE428DRAFT_0909"/>
<dbReference type="PROSITE" id="PS51352">
    <property type="entry name" value="THIOREDOXIN_2"/>
    <property type="match status" value="1"/>
</dbReference>
<dbReference type="eggNOG" id="COG1225">
    <property type="taxonomic scope" value="Bacteria"/>
</dbReference>
<dbReference type="EMBL" id="ABVL01000002">
    <property type="protein sequence ID" value="EDY21664.1"/>
    <property type="molecule type" value="Genomic_DNA"/>
</dbReference>
<dbReference type="InterPro" id="IPR013740">
    <property type="entry name" value="Redoxin"/>
</dbReference>
<reference evidence="2 3" key="1">
    <citation type="journal article" date="2011" name="J. Bacteriol.">
        <title>Genome sequence of Chthoniobacter flavus Ellin428, an aerobic heterotrophic soil bacterium.</title>
        <authorList>
            <person name="Kant R."/>
            <person name="van Passel M.W."/>
            <person name="Palva A."/>
            <person name="Lucas S."/>
            <person name="Lapidus A."/>
            <person name="Glavina Del Rio T."/>
            <person name="Dalin E."/>
            <person name="Tice H."/>
            <person name="Bruce D."/>
            <person name="Goodwin L."/>
            <person name="Pitluck S."/>
            <person name="Larimer F.W."/>
            <person name="Land M.L."/>
            <person name="Hauser L."/>
            <person name="Sangwan P."/>
            <person name="de Vos W.M."/>
            <person name="Janssen P.H."/>
            <person name="Smidt H."/>
        </authorList>
    </citation>
    <scope>NUCLEOTIDE SEQUENCE [LARGE SCALE GENOMIC DNA]</scope>
    <source>
        <strain evidence="2 3">Ellin428</strain>
    </source>
</reference>
<proteinExistence type="predicted"/>
<accession>B4CW72</accession>
<sequence length="191" mass="20430">MAVSSTMLELGTPAPDFSLPDVATGQTVQLADFADQKALLVMFVCAHCPYVVHVQPELTRVARDYAGRSVGFVAITANDVAQYPQDAPDASAAMARAAGWTFPFLYDESQAVAKAYTAACTPDFFLFDAARKLVYRGQLDSSRPGRGPDRPGHGVLNGADLRAALDAVLSDQPVNPRQMPSIGCNIKWKPG</sequence>
<feature type="domain" description="Thioredoxin" evidence="1">
    <location>
        <begin position="8"/>
        <end position="170"/>
    </location>
</feature>